<feature type="domain" description="NusB/RsmB/TIM44" evidence="6">
    <location>
        <begin position="224"/>
        <end position="316"/>
    </location>
</feature>
<dbReference type="Pfam" id="PF01029">
    <property type="entry name" value="NusB"/>
    <property type="match status" value="1"/>
</dbReference>
<evidence type="ECO:0000256" key="2">
    <source>
        <dbReference type="ARBA" id="ARBA00022814"/>
    </source>
</evidence>
<keyword evidence="3" id="KW-0694">RNA-binding</keyword>
<dbReference type="InterPro" id="IPR035926">
    <property type="entry name" value="NusB-like_sf"/>
</dbReference>
<name>A0A1I5BDM9_9FLAO</name>
<comment type="similarity">
    <text evidence="1">Belongs to the NusB family.</text>
</comment>
<evidence type="ECO:0000313" key="8">
    <source>
        <dbReference type="Proteomes" id="UP000198705"/>
    </source>
</evidence>
<keyword evidence="2" id="KW-0889">Transcription antitermination</keyword>
<dbReference type="PANTHER" id="PTHR11078:SF3">
    <property type="entry name" value="ANTITERMINATION NUSB DOMAIN-CONTAINING PROTEIN"/>
    <property type="match status" value="1"/>
</dbReference>
<dbReference type="EMBL" id="FOVN01000003">
    <property type="protein sequence ID" value="SFN72786.1"/>
    <property type="molecule type" value="Genomic_DNA"/>
</dbReference>
<evidence type="ECO:0000313" key="7">
    <source>
        <dbReference type="EMBL" id="SFN72786.1"/>
    </source>
</evidence>
<dbReference type="Gene3D" id="1.10.940.10">
    <property type="entry name" value="NusB-like"/>
    <property type="match status" value="1"/>
</dbReference>
<gene>
    <name evidence="7" type="ORF">SAMN04487989_10350</name>
</gene>
<dbReference type="PANTHER" id="PTHR11078">
    <property type="entry name" value="N UTILIZATION SUBSTANCE PROTEIN B-RELATED"/>
    <property type="match status" value="1"/>
</dbReference>
<dbReference type="Proteomes" id="UP000198705">
    <property type="component" value="Unassembled WGS sequence"/>
</dbReference>
<keyword evidence="5" id="KW-0804">Transcription</keyword>
<keyword evidence="4" id="KW-0805">Transcription regulation</keyword>
<dbReference type="GO" id="GO:0031564">
    <property type="term" value="P:transcription antitermination"/>
    <property type="evidence" value="ECO:0007669"/>
    <property type="project" value="UniProtKB-KW"/>
</dbReference>
<sequence length="332" mass="38449">MRGERTTFASLNLKFFGSMLNRRHIRIKVMQTIYAYKGGEGGDFKADQTFLLRSIENMYNLYLLQVSLLIKLQERSEDFVMKTQQKQLATSDDKNPNKKFSNNELLVALKSNIRLKDAFEDHKITNWELDSEYVDVIFKNMLASDLYAEYMQTRTSTFAEDKNFIVDLFKDIIAPNDKLYDYLEDQSLTWTDDLPVVNTAILKLLRKVKPSSPDAFFLPKLFKDEDDRAYALDLFKKTILKQNSLNETIAEKTQNWDADRIANIDTVLLQMAICELTNFPSIPVKVTINEYLEIAKEYSTPKSSVFINGILDKLVKEYSEAEKLNKVGRGLM</sequence>
<evidence type="ECO:0000256" key="4">
    <source>
        <dbReference type="ARBA" id="ARBA00023015"/>
    </source>
</evidence>
<accession>A0A1I5BDM9</accession>
<dbReference type="InterPro" id="IPR006027">
    <property type="entry name" value="NusB_RsmB_TIM44"/>
</dbReference>
<dbReference type="InterPro" id="IPR011605">
    <property type="entry name" value="NusB_fam"/>
</dbReference>
<keyword evidence="8" id="KW-1185">Reference proteome</keyword>
<evidence type="ECO:0000256" key="3">
    <source>
        <dbReference type="ARBA" id="ARBA00022884"/>
    </source>
</evidence>
<dbReference type="NCBIfam" id="TIGR01951">
    <property type="entry name" value="nusB"/>
    <property type="match status" value="1"/>
</dbReference>
<dbReference type="GO" id="GO:0005829">
    <property type="term" value="C:cytosol"/>
    <property type="evidence" value="ECO:0007669"/>
    <property type="project" value="TreeGrafter"/>
</dbReference>
<dbReference type="GO" id="GO:0006353">
    <property type="term" value="P:DNA-templated transcription termination"/>
    <property type="evidence" value="ECO:0007669"/>
    <property type="project" value="InterPro"/>
</dbReference>
<reference evidence="8" key="1">
    <citation type="submission" date="2016-10" db="EMBL/GenBank/DDBJ databases">
        <authorList>
            <person name="Varghese N."/>
            <person name="Submissions S."/>
        </authorList>
    </citation>
    <scope>NUCLEOTIDE SEQUENCE [LARGE SCALE GENOMIC DNA]</scope>
    <source>
        <strain evidence="8">DSM 23925</strain>
    </source>
</reference>
<dbReference type="STRING" id="649333.SAMN04487989_10350"/>
<protein>
    <submittedName>
        <fullName evidence="7">NusB antitermination factor</fullName>
    </submittedName>
</protein>
<organism evidence="7 8">
    <name type="scientific">Bizionia echini</name>
    <dbReference type="NCBI Taxonomy" id="649333"/>
    <lineage>
        <taxon>Bacteria</taxon>
        <taxon>Pseudomonadati</taxon>
        <taxon>Bacteroidota</taxon>
        <taxon>Flavobacteriia</taxon>
        <taxon>Flavobacteriales</taxon>
        <taxon>Flavobacteriaceae</taxon>
        <taxon>Bizionia</taxon>
    </lineage>
</organism>
<evidence type="ECO:0000256" key="5">
    <source>
        <dbReference type="ARBA" id="ARBA00023163"/>
    </source>
</evidence>
<dbReference type="SUPFAM" id="SSF48013">
    <property type="entry name" value="NusB-like"/>
    <property type="match status" value="1"/>
</dbReference>
<evidence type="ECO:0000256" key="1">
    <source>
        <dbReference type="ARBA" id="ARBA00005952"/>
    </source>
</evidence>
<proteinExistence type="inferred from homology"/>
<evidence type="ECO:0000259" key="6">
    <source>
        <dbReference type="Pfam" id="PF01029"/>
    </source>
</evidence>
<dbReference type="GO" id="GO:0003723">
    <property type="term" value="F:RNA binding"/>
    <property type="evidence" value="ECO:0007669"/>
    <property type="project" value="UniProtKB-KW"/>
</dbReference>
<dbReference type="AlphaFoldDB" id="A0A1I5BDM9"/>